<dbReference type="InterPro" id="IPR035067">
    <property type="entry name" value="V-type_ATPase_csu/dsu"/>
</dbReference>
<dbReference type="InterPro" id="IPR002843">
    <property type="entry name" value="ATPase_V0-cplx_csu/dsu"/>
</dbReference>
<dbReference type="EMBL" id="CP017253">
    <property type="protein sequence ID" value="AOR24205.1"/>
    <property type="molecule type" value="Genomic_DNA"/>
</dbReference>
<reference evidence="5" key="1">
    <citation type="submission" date="2016-09" db="EMBL/GenBank/DDBJ databases">
        <title>Genomics of Clostridium taeniosporum, an organism which forms endospores with ribbon-like appendages.</title>
        <authorList>
            <person name="Walker J.R."/>
        </authorList>
    </citation>
    <scope>NUCLEOTIDE SEQUENCE [LARGE SCALE GENOMIC DNA]</scope>
    <source>
        <strain evidence="5">1/k</strain>
    </source>
</reference>
<dbReference type="InterPro" id="IPR036079">
    <property type="entry name" value="ATPase_csu/dsu_sf"/>
</dbReference>
<gene>
    <name evidence="4" type="ORF">BGI42_10895</name>
</gene>
<dbReference type="InterPro" id="IPR050873">
    <property type="entry name" value="V-ATPase_V0D/AC39_subunit"/>
</dbReference>
<evidence type="ECO:0000256" key="2">
    <source>
        <dbReference type="ARBA" id="ARBA00022448"/>
    </source>
</evidence>
<dbReference type="PANTHER" id="PTHR38682">
    <property type="entry name" value="V-TYPE ATP SYNTHASE SUBUNIT C"/>
    <property type="match status" value="1"/>
</dbReference>
<evidence type="ECO:0000256" key="3">
    <source>
        <dbReference type="ARBA" id="ARBA00023065"/>
    </source>
</evidence>
<dbReference type="Proteomes" id="UP000094652">
    <property type="component" value="Chromosome"/>
</dbReference>
<dbReference type="KEGG" id="ctae:BGI42_10895"/>
<dbReference type="RefSeq" id="WP_069680341.1">
    <property type="nucleotide sequence ID" value="NZ_CP017253.2"/>
</dbReference>
<protein>
    <submittedName>
        <fullName evidence="4">V-type ATP synthase subunit C</fullName>
    </submittedName>
</protein>
<dbReference type="GO" id="GO:0046961">
    <property type="term" value="F:proton-transporting ATPase activity, rotational mechanism"/>
    <property type="evidence" value="ECO:0007669"/>
    <property type="project" value="InterPro"/>
</dbReference>
<dbReference type="SUPFAM" id="SSF103486">
    <property type="entry name" value="V-type ATP synthase subunit C"/>
    <property type="match status" value="1"/>
</dbReference>
<keyword evidence="5" id="KW-1185">Reference proteome</keyword>
<proteinExistence type="inferred from homology"/>
<dbReference type="OrthoDB" id="1653at2"/>
<keyword evidence="2" id="KW-0813">Transport</keyword>
<dbReference type="PANTHER" id="PTHR38682:SF1">
    <property type="entry name" value="V-TYPE ATP SYNTHASE SUBUNIT C"/>
    <property type="match status" value="1"/>
</dbReference>
<name>A0A1D7XLH7_9CLOT</name>
<dbReference type="Gene3D" id="1.20.1690.10">
    <property type="entry name" value="V-type ATP synthase subunit C domain"/>
    <property type="match status" value="2"/>
</dbReference>
<dbReference type="STRING" id="394958.BGI42_10895"/>
<comment type="similarity">
    <text evidence="1">Belongs to the V-ATPase V0D/AC39 subunit family.</text>
</comment>
<dbReference type="AlphaFoldDB" id="A0A1D7XLH7"/>
<dbReference type="Gene3D" id="1.10.132.50">
    <property type="entry name" value="ATP synthase (C/AC39) subunit, domain 3"/>
    <property type="match status" value="1"/>
</dbReference>
<sequence>MDMMQFSQVIPRLRVYETKLLDKSKIDRMIDSNSASEALKVLQETEYANVMTNVKRAEDYEIILSEELKRLFNLMYEISPVKSLVDLMSIKYDYQNIKVILKGIFLKKDLSYLLIDVGTIEASRLKYLIENNDLRDLSQIMREAIEESKNKFEDTKDPQILDIILDKYMFKQLVQIKNEIEDNFVNKYVEALIDSTNLKTLLRVKKQNKGREFFTSVIIEGGSLDKDKLLGMLNDAVENIANKLSFTEYNDLIKSGIEYYTKTGSVSLLEKLVDNYIMDMMKDAKIIPFGVEPLLAYVYAKETEIKIIRIVMVGKLNNISAEVIRERLRDIYV</sequence>
<keyword evidence="3" id="KW-0406">Ion transport</keyword>
<evidence type="ECO:0000313" key="5">
    <source>
        <dbReference type="Proteomes" id="UP000094652"/>
    </source>
</evidence>
<evidence type="ECO:0000256" key="1">
    <source>
        <dbReference type="ARBA" id="ARBA00006709"/>
    </source>
</evidence>
<dbReference type="InterPro" id="IPR044911">
    <property type="entry name" value="V-type_ATPase_csu/dsu_dom_3"/>
</dbReference>
<accession>A0A1D7XLH7</accession>
<dbReference type="NCBIfam" id="NF002266">
    <property type="entry name" value="PRK01198.1-2"/>
    <property type="match status" value="1"/>
</dbReference>
<organism evidence="4 5">
    <name type="scientific">Clostridium taeniosporum</name>
    <dbReference type="NCBI Taxonomy" id="394958"/>
    <lineage>
        <taxon>Bacteria</taxon>
        <taxon>Bacillati</taxon>
        <taxon>Bacillota</taxon>
        <taxon>Clostridia</taxon>
        <taxon>Eubacteriales</taxon>
        <taxon>Clostridiaceae</taxon>
        <taxon>Clostridium</taxon>
    </lineage>
</organism>
<dbReference type="Pfam" id="PF01992">
    <property type="entry name" value="vATP-synt_AC39"/>
    <property type="match status" value="1"/>
</dbReference>
<evidence type="ECO:0000313" key="4">
    <source>
        <dbReference type="EMBL" id="AOR24205.1"/>
    </source>
</evidence>